<dbReference type="EMBL" id="CAFBMZ010000076">
    <property type="protein sequence ID" value="CAB4932382.1"/>
    <property type="molecule type" value="Genomic_DNA"/>
</dbReference>
<dbReference type="SMART" id="SM00240">
    <property type="entry name" value="FHA"/>
    <property type="match status" value="1"/>
</dbReference>
<organism evidence="2">
    <name type="scientific">freshwater metagenome</name>
    <dbReference type="NCBI Taxonomy" id="449393"/>
    <lineage>
        <taxon>unclassified sequences</taxon>
        <taxon>metagenomes</taxon>
        <taxon>ecological metagenomes</taxon>
    </lineage>
</organism>
<accession>A0A6J7IPX5</accession>
<dbReference type="PROSITE" id="PS50006">
    <property type="entry name" value="FHA_DOMAIN"/>
    <property type="match status" value="1"/>
</dbReference>
<sequence>MEKSTNELTSTLHLSKRESIHSPIDLLADYVASLPHDERDVVAQIQSSGGEKAMVLIYRGESKGSRFLITHDGASIGRGSSSSIFLDDVTVSRSHALIEKEDAGFLLRDCGSLNGTYINGDSVKEVFLKSGDAIQIGKFHLLFVCGQSDEIVK</sequence>
<evidence type="ECO:0000259" key="1">
    <source>
        <dbReference type="PROSITE" id="PS50006"/>
    </source>
</evidence>
<proteinExistence type="predicted"/>
<dbReference type="InterPro" id="IPR008984">
    <property type="entry name" value="SMAD_FHA_dom_sf"/>
</dbReference>
<feature type="domain" description="FHA" evidence="1">
    <location>
        <begin position="74"/>
        <end position="123"/>
    </location>
</feature>
<evidence type="ECO:0000313" key="2">
    <source>
        <dbReference type="EMBL" id="CAB4932382.1"/>
    </source>
</evidence>
<protein>
    <submittedName>
        <fullName evidence="2">Unannotated protein</fullName>
    </submittedName>
</protein>
<name>A0A6J7IPX5_9ZZZZ</name>
<dbReference type="InterPro" id="IPR000253">
    <property type="entry name" value="FHA_dom"/>
</dbReference>
<dbReference type="SUPFAM" id="SSF49879">
    <property type="entry name" value="SMAD/FHA domain"/>
    <property type="match status" value="1"/>
</dbReference>
<gene>
    <name evidence="2" type="ORF">UFOPK3684_01031</name>
</gene>
<dbReference type="Pfam" id="PF00498">
    <property type="entry name" value="FHA"/>
    <property type="match status" value="1"/>
</dbReference>
<reference evidence="2" key="1">
    <citation type="submission" date="2020-05" db="EMBL/GenBank/DDBJ databases">
        <authorList>
            <person name="Chiriac C."/>
            <person name="Salcher M."/>
            <person name="Ghai R."/>
            <person name="Kavagutti S V."/>
        </authorList>
    </citation>
    <scope>NUCLEOTIDE SEQUENCE</scope>
</reference>
<dbReference type="AlphaFoldDB" id="A0A6J7IPX5"/>
<dbReference type="PANTHER" id="PTHR46210:SF1">
    <property type="entry name" value="FHA DOMAIN-CONTAINING PROTEIN"/>
    <property type="match status" value="1"/>
</dbReference>
<dbReference type="PANTHER" id="PTHR46210">
    <property type="entry name" value="FHA DOMAIN-CONTAINING PROTEIN"/>
    <property type="match status" value="1"/>
</dbReference>
<dbReference type="Gene3D" id="2.60.200.20">
    <property type="match status" value="1"/>
</dbReference>